<feature type="compositionally biased region" description="Basic and acidic residues" evidence="1">
    <location>
        <begin position="71"/>
        <end position="83"/>
    </location>
</feature>
<dbReference type="AlphaFoldDB" id="A0A811QSY5"/>
<evidence type="ECO:0000256" key="1">
    <source>
        <dbReference type="SAM" id="MobiDB-lite"/>
    </source>
</evidence>
<dbReference type="Proteomes" id="UP000604825">
    <property type="component" value="Unassembled WGS sequence"/>
</dbReference>
<protein>
    <submittedName>
        <fullName evidence="2">Uncharacterized protein</fullName>
    </submittedName>
</protein>
<proteinExistence type="predicted"/>
<organism evidence="2 3">
    <name type="scientific">Miscanthus lutarioriparius</name>
    <dbReference type="NCBI Taxonomy" id="422564"/>
    <lineage>
        <taxon>Eukaryota</taxon>
        <taxon>Viridiplantae</taxon>
        <taxon>Streptophyta</taxon>
        <taxon>Embryophyta</taxon>
        <taxon>Tracheophyta</taxon>
        <taxon>Spermatophyta</taxon>
        <taxon>Magnoliopsida</taxon>
        <taxon>Liliopsida</taxon>
        <taxon>Poales</taxon>
        <taxon>Poaceae</taxon>
        <taxon>PACMAD clade</taxon>
        <taxon>Panicoideae</taxon>
        <taxon>Andropogonodae</taxon>
        <taxon>Andropogoneae</taxon>
        <taxon>Saccharinae</taxon>
        <taxon>Miscanthus</taxon>
    </lineage>
</organism>
<comment type="caution">
    <text evidence="2">The sequence shown here is derived from an EMBL/GenBank/DDBJ whole genome shotgun (WGS) entry which is preliminary data.</text>
</comment>
<feature type="region of interest" description="Disordered" evidence="1">
    <location>
        <begin position="16"/>
        <end position="83"/>
    </location>
</feature>
<keyword evidence="3" id="KW-1185">Reference proteome</keyword>
<sequence length="134" mass="14972">MGSLFSLADFSSRDLFSREPVEKKKERKAIQKGASSSSPRSFLGRHPELVLGRKGRELSQSSGYHYQHQSKHMEQHEEVAMEVKKPEEAKARWTADKGEDAEAGLIYSADYSSVAMHAGSPPTAKPKHRHPTKP</sequence>
<evidence type="ECO:0000313" key="2">
    <source>
        <dbReference type="EMBL" id="CAD6259225.1"/>
    </source>
</evidence>
<reference evidence="2" key="1">
    <citation type="submission" date="2020-10" db="EMBL/GenBank/DDBJ databases">
        <authorList>
            <person name="Han B."/>
            <person name="Lu T."/>
            <person name="Zhao Q."/>
            <person name="Huang X."/>
            <person name="Zhao Y."/>
        </authorList>
    </citation>
    <scope>NUCLEOTIDE SEQUENCE</scope>
</reference>
<name>A0A811QSY5_9POAL</name>
<accession>A0A811QSY5</accession>
<dbReference type="EMBL" id="CAJGYO010000011">
    <property type="protein sequence ID" value="CAD6259225.1"/>
    <property type="molecule type" value="Genomic_DNA"/>
</dbReference>
<evidence type="ECO:0000313" key="3">
    <source>
        <dbReference type="Proteomes" id="UP000604825"/>
    </source>
</evidence>
<gene>
    <name evidence="2" type="ORF">NCGR_LOCUS42666</name>
</gene>
<dbReference type="OrthoDB" id="691572at2759"/>